<dbReference type="SUPFAM" id="SSF90123">
    <property type="entry name" value="ABC transporter transmembrane region"/>
    <property type="match status" value="2"/>
</dbReference>
<dbReference type="FunFam" id="3.40.50.300:FF:000838">
    <property type="entry name" value="ABC multidrug transporter (Eurofung)"/>
    <property type="match status" value="1"/>
</dbReference>
<feature type="domain" description="ABC transmembrane type-1" evidence="12">
    <location>
        <begin position="326"/>
        <end position="693"/>
    </location>
</feature>
<evidence type="ECO:0000259" key="11">
    <source>
        <dbReference type="PROSITE" id="PS50893"/>
    </source>
</evidence>
<dbReference type="GO" id="GO:0005524">
    <property type="term" value="F:ATP binding"/>
    <property type="evidence" value="ECO:0007669"/>
    <property type="project" value="UniProtKB-KW"/>
</dbReference>
<feature type="transmembrane region" description="Helical" evidence="10">
    <location>
        <begin position="1030"/>
        <end position="1055"/>
    </location>
</feature>
<keyword evidence="4" id="KW-0677">Repeat</keyword>
<dbReference type="Pfam" id="PF00005">
    <property type="entry name" value="ABC_tran"/>
    <property type="match status" value="2"/>
</dbReference>
<dbReference type="PROSITE" id="PS50893">
    <property type="entry name" value="ABC_TRANSPORTER_2"/>
    <property type="match status" value="2"/>
</dbReference>
<dbReference type="GO" id="GO:0016887">
    <property type="term" value="F:ATP hydrolysis activity"/>
    <property type="evidence" value="ECO:0007669"/>
    <property type="project" value="InterPro"/>
</dbReference>
<feature type="transmembrane region" description="Helical" evidence="10">
    <location>
        <begin position="365"/>
        <end position="386"/>
    </location>
</feature>
<keyword evidence="6" id="KW-0067">ATP-binding</keyword>
<dbReference type="SMART" id="SM00382">
    <property type="entry name" value="AAA"/>
    <property type="match status" value="2"/>
</dbReference>
<feature type="transmembrane region" description="Helical" evidence="10">
    <location>
        <begin position="98"/>
        <end position="117"/>
    </location>
</feature>
<evidence type="ECO:0000313" key="14">
    <source>
        <dbReference type="Proteomes" id="UP000027222"/>
    </source>
</evidence>
<evidence type="ECO:0008006" key="15">
    <source>
        <dbReference type="Google" id="ProtNLM"/>
    </source>
</evidence>
<feature type="transmembrane region" description="Helical" evidence="10">
    <location>
        <begin position="1178"/>
        <end position="1195"/>
    </location>
</feature>
<feature type="transmembrane region" description="Helical" evidence="10">
    <location>
        <begin position="211"/>
        <end position="230"/>
    </location>
</feature>
<dbReference type="PANTHER" id="PTHR24223:SF356">
    <property type="entry name" value="ATP-BINDING CASSETTE TRANSPORTER ABC4"/>
    <property type="match status" value="1"/>
</dbReference>
<dbReference type="CDD" id="cd03244">
    <property type="entry name" value="ABCC_MRP_domain2"/>
    <property type="match status" value="1"/>
</dbReference>
<organism evidence="13 14">
    <name type="scientific">Galerina marginata (strain CBS 339.88)</name>
    <dbReference type="NCBI Taxonomy" id="685588"/>
    <lineage>
        <taxon>Eukaryota</taxon>
        <taxon>Fungi</taxon>
        <taxon>Dikarya</taxon>
        <taxon>Basidiomycota</taxon>
        <taxon>Agaricomycotina</taxon>
        <taxon>Agaricomycetes</taxon>
        <taxon>Agaricomycetidae</taxon>
        <taxon>Agaricales</taxon>
        <taxon>Agaricineae</taxon>
        <taxon>Strophariaceae</taxon>
        <taxon>Galerina</taxon>
    </lineage>
</organism>
<dbReference type="Gene3D" id="1.20.1560.10">
    <property type="entry name" value="ABC transporter type 1, transmembrane domain"/>
    <property type="match status" value="2"/>
</dbReference>
<dbReference type="GO" id="GO:0140359">
    <property type="term" value="F:ABC-type transporter activity"/>
    <property type="evidence" value="ECO:0007669"/>
    <property type="project" value="InterPro"/>
</dbReference>
<dbReference type="Proteomes" id="UP000027222">
    <property type="component" value="Unassembled WGS sequence"/>
</dbReference>
<feature type="transmembrane region" description="Helical" evidence="10">
    <location>
        <begin position="32"/>
        <end position="56"/>
    </location>
</feature>
<dbReference type="InterPro" id="IPR003593">
    <property type="entry name" value="AAA+_ATPase"/>
</dbReference>
<dbReference type="CDD" id="cd18596">
    <property type="entry name" value="ABC_6TM_VMR1_D1_like"/>
    <property type="match status" value="1"/>
</dbReference>
<feature type="region of interest" description="Disordered" evidence="9">
    <location>
        <begin position="423"/>
        <end position="473"/>
    </location>
</feature>
<feature type="transmembrane region" description="Helical" evidence="10">
    <location>
        <begin position="147"/>
        <end position="166"/>
    </location>
</feature>
<feature type="transmembrane region" description="Helical" evidence="10">
    <location>
        <begin position="173"/>
        <end position="191"/>
    </location>
</feature>
<dbReference type="InterPro" id="IPR036640">
    <property type="entry name" value="ABC1_TM_sf"/>
</dbReference>
<evidence type="ECO:0000259" key="12">
    <source>
        <dbReference type="PROSITE" id="PS50929"/>
    </source>
</evidence>
<feature type="domain" description="ABC transmembrane type-1" evidence="12">
    <location>
        <begin position="1043"/>
        <end position="1298"/>
    </location>
</feature>
<keyword evidence="2" id="KW-0813">Transport</keyword>
<evidence type="ECO:0000313" key="13">
    <source>
        <dbReference type="EMBL" id="KDR83050.1"/>
    </source>
</evidence>
<feature type="transmembrane region" description="Helical" evidence="10">
    <location>
        <begin position="551"/>
        <end position="573"/>
    </location>
</feature>
<dbReference type="STRING" id="685588.A0A067TIL2"/>
<sequence length="1611" mass="177658">METWGLQYVMTDSRLLQSARKEWDTSFLNDTFAIPFSIALFFICIQTFHGFTTLIARLWRGTSSVESATGETEGPEDVNPATFYYLAHRSKGNNGSIIFTYATARLIGCLVLLGLSTKTLLGCPRWRWREHGAAPKWTRVFVECPEVFMTLTFLYASILTIASMSVKKWTTLATRYNIIVLLSALGVYIYRDIWPLATYTEHPKDTAHDEFLWYKIALLSFTAAVVPLFVPRRYIPVDPKDPMAIPNDEQTCSIFSLIFYFYLDPVIFLGYRVEHLTVDQLPPLCDTDQAKNLVKKAFPHLDPYQGAKKGHIFFGMLKVFRREYTLMALSIIGFVPLNFLAPVSINRILTYLETGGEGAYIRPWFWILFLLVGPTVSSLLSQWYIFAATRALAHAEALITQLVFEHSLRIRLVAETGKENEAITEEDNATVIGSPDTASVAEGSTEEPSTSEEPSQVSANKIPEASTDSQSTLTASTIKGKAKATFPPKTPAAKKATADRKDANLIGKINNLVTTDLGNITDARDFLLLVLSVPLQICGCIFFLYQVLGWSAFVGLASMIVLLPVPGYAAKLLQTVQKNKMKMTDARVQDVTEAVSVLRMIKLFGWEERMSRRIQDRRNDELAALWKYKVLESVSGVSNSIIPTITMVATYGTYTAVMKQSLTPSIIFSSLTVFALLRMQLYRISWQVSSGVQGKVSLDRVSDFLRNTELLDVFTDDKADVTAEVAPTFDKEAIGFNNATFSWSIGAQDGTMTPSRRAYRLQIDDELLFKPGCINLIVGPTGSGKTSILMALLGEMHFIRSNADSWFNLPREGGVAYAAQESWVQNATIRENIVFGAEFDEVRYRKVLYQCGLERDLELFDAGDATEVGEKGLTLSGGQKARVTLARAVYSQAKIILLDDVLAALDVHTSVWIVDKCLRGDLLRGRTVLLVTHSVALLTPVAEFIVSIGQDGAVQTQGVDPGAALAVDPALAAEAETVREETEIANQEVTLLAKKEAPADGKLVVAEEIVKGHITWKSVKLFLTGLGGDYPLVFFSLWISGFLVTNWVKTFQIWFLGYWGTQYEGHDPSEVHVSLYLSLYSSIVLVALLLNLGSYFLYVSGSMRASKVINAALVKSILSSTLRWLDETPTARIIARCTQDIRAVDGPIPDQFLALSQMGIGLITNICVIIIFTPIFLFPGLAVAALGFYLGNIYLKAQLSVKREMSNARSPVLAHFSAAISGLVSVRAYGAQASFKAESFKRVDHYMRISRISYNLNRWISTRIDLLGQLFTVALATYLVYGHSIGASNTGFSLNMAVDFCNMILYWVRIFNMFEVQSNSLERIQGYLDIDHEPTSTEAGKPPAAWPTSGTIVVENLSARYSQTGPTILRDLSFRIESGERVGIVGRTGSGKSTLTLALLRCVVTEGTVYYDGLPTNTINLDALRSSVTIIPQTPELISGTLRRNLDPFDQHDDATLNDALRSAGLFSVHDEEGEGRITLDSNISSGGSNLSVGEKQIIALARAMVRGSKLLILDEATSAIDYKTDSVIQTTLRSKLGSDVTVITVAHRLQTIMDADKIMVLDEGQIAEFDSPRALLQKEGSKFKALVDGSGDKADLYAMAEGKAASTSTQ</sequence>
<feature type="compositionally biased region" description="Low complexity" evidence="9">
    <location>
        <begin position="446"/>
        <end position="455"/>
    </location>
</feature>
<dbReference type="InterPro" id="IPR050173">
    <property type="entry name" value="ABC_transporter_C-like"/>
</dbReference>
<name>A0A067TIL2_GALM3</name>
<dbReference type="FunFam" id="1.20.1560.10:FF:000013">
    <property type="entry name" value="ABC transporter C family member 2"/>
    <property type="match status" value="1"/>
</dbReference>
<dbReference type="InterPro" id="IPR011527">
    <property type="entry name" value="ABC1_TM_dom"/>
</dbReference>
<dbReference type="PROSITE" id="PS50929">
    <property type="entry name" value="ABC_TM1F"/>
    <property type="match status" value="2"/>
</dbReference>
<evidence type="ECO:0000256" key="8">
    <source>
        <dbReference type="ARBA" id="ARBA00023136"/>
    </source>
</evidence>
<dbReference type="EMBL" id="KL142369">
    <property type="protein sequence ID" value="KDR83050.1"/>
    <property type="molecule type" value="Genomic_DNA"/>
</dbReference>
<evidence type="ECO:0000256" key="5">
    <source>
        <dbReference type="ARBA" id="ARBA00022741"/>
    </source>
</evidence>
<evidence type="ECO:0000256" key="1">
    <source>
        <dbReference type="ARBA" id="ARBA00004141"/>
    </source>
</evidence>
<dbReference type="Gene3D" id="3.40.50.300">
    <property type="entry name" value="P-loop containing nucleotide triphosphate hydrolases"/>
    <property type="match status" value="2"/>
</dbReference>
<evidence type="ECO:0000256" key="6">
    <source>
        <dbReference type="ARBA" id="ARBA00022840"/>
    </source>
</evidence>
<keyword evidence="7 10" id="KW-1133">Transmembrane helix</keyword>
<dbReference type="PROSITE" id="PS00211">
    <property type="entry name" value="ABC_TRANSPORTER_1"/>
    <property type="match status" value="1"/>
</dbReference>
<evidence type="ECO:0000256" key="4">
    <source>
        <dbReference type="ARBA" id="ARBA00022737"/>
    </source>
</evidence>
<feature type="transmembrane region" description="Helical" evidence="10">
    <location>
        <begin position="1075"/>
        <end position="1098"/>
    </location>
</feature>
<dbReference type="InterPro" id="IPR027417">
    <property type="entry name" value="P-loop_NTPase"/>
</dbReference>
<protein>
    <recommendedName>
        <fullName evidence="15">P-loop containing nucleoside triphosphate hydrolase protein</fullName>
    </recommendedName>
</protein>
<gene>
    <name evidence="13" type="ORF">GALMADRAFT_866663</name>
</gene>
<keyword evidence="3 10" id="KW-0812">Transmembrane</keyword>
<feature type="transmembrane region" description="Helical" evidence="10">
    <location>
        <begin position="526"/>
        <end position="545"/>
    </location>
</feature>
<dbReference type="SUPFAM" id="SSF52540">
    <property type="entry name" value="P-loop containing nucleoside triphosphate hydrolases"/>
    <property type="match status" value="2"/>
</dbReference>
<dbReference type="CDD" id="cd03250">
    <property type="entry name" value="ABCC_MRP_domain1"/>
    <property type="match status" value="1"/>
</dbReference>
<evidence type="ECO:0000256" key="2">
    <source>
        <dbReference type="ARBA" id="ARBA00022448"/>
    </source>
</evidence>
<evidence type="ECO:0000256" key="10">
    <source>
        <dbReference type="SAM" id="Phobius"/>
    </source>
</evidence>
<comment type="subcellular location">
    <subcellularLocation>
        <location evidence="1">Membrane</location>
        <topology evidence="1">Multi-pass membrane protein</topology>
    </subcellularLocation>
</comment>
<feature type="transmembrane region" description="Helical" evidence="10">
    <location>
        <begin position="324"/>
        <end position="345"/>
    </location>
</feature>
<keyword evidence="8 10" id="KW-0472">Membrane</keyword>
<feature type="domain" description="ABC transporter" evidence="11">
    <location>
        <begin position="745"/>
        <end position="975"/>
    </location>
</feature>
<keyword evidence="5" id="KW-0547">Nucleotide-binding</keyword>
<evidence type="ECO:0000256" key="7">
    <source>
        <dbReference type="ARBA" id="ARBA00022989"/>
    </source>
</evidence>
<dbReference type="HOGENOM" id="CLU_000604_27_6_1"/>
<dbReference type="OrthoDB" id="6500128at2759"/>
<accession>A0A067TIL2</accession>
<dbReference type="InterPro" id="IPR017871">
    <property type="entry name" value="ABC_transporter-like_CS"/>
</dbReference>
<evidence type="ECO:0000256" key="3">
    <source>
        <dbReference type="ARBA" id="ARBA00022692"/>
    </source>
</evidence>
<dbReference type="GO" id="GO:0016020">
    <property type="term" value="C:membrane"/>
    <property type="evidence" value="ECO:0007669"/>
    <property type="project" value="UniProtKB-SubCell"/>
</dbReference>
<dbReference type="Pfam" id="PF00664">
    <property type="entry name" value="ABC_membrane"/>
    <property type="match status" value="2"/>
</dbReference>
<proteinExistence type="predicted"/>
<evidence type="ECO:0000256" key="9">
    <source>
        <dbReference type="SAM" id="MobiDB-lite"/>
    </source>
</evidence>
<dbReference type="CDD" id="cd18604">
    <property type="entry name" value="ABC_6TM_VMR1_D2_like"/>
    <property type="match status" value="1"/>
</dbReference>
<feature type="domain" description="ABC transporter" evidence="11">
    <location>
        <begin position="1352"/>
        <end position="1589"/>
    </location>
</feature>
<dbReference type="PANTHER" id="PTHR24223">
    <property type="entry name" value="ATP-BINDING CASSETTE SUB-FAMILY C"/>
    <property type="match status" value="1"/>
</dbReference>
<keyword evidence="14" id="KW-1185">Reference proteome</keyword>
<dbReference type="InterPro" id="IPR003439">
    <property type="entry name" value="ABC_transporter-like_ATP-bd"/>
</dbReference>
<reference evidence="14" key="1">
    <citation type="journal article" date="2014" name="Proc. Natl. Acad. Sci. U.S.A.">
        <title>Extensive sampling of basidiomycete genomes demonstrates inadequacy of the white-rot/brown-rot paradigm for wood decay fungi.</title>
        <authorList>
            <person name="Riley R."/>
            <person name="Salamov A.A."/>
            <person name="Brown D.W."/>
            <person name="Nagy L.G."/>
            <person name="Floudas D."/>
            <person name="Held B.W."/>
            <person name="Levasseur A."/>
            <person name="Lombard V."/>
            <person name="Morin E."/>
            <person name="Otillar R."/>
            <person name="Lindquist E.A."/>
            <person name="Sun H."/>
            <person name="LaButti K.M."/>
            <person name="Schmutz J."/>
            <person name="Jabbour D."/>
            <person name="Luo H."/>
            <person name="Baker S.E."/>
            <person name="Pisabarro A.G."/>
            <person name="Walton J.D."/>
            <person name="Blanchette R.A."/>
            <person name="Henrissat B."/>
            <person name="Martin F."/>
            <person name="Cullen D."/>
            <person name="Hibbett D.S."/>
            <person name="Grigoriev I.V."/>
        </authorList>
    </citation>
    <scope>NUCLEOTIDE SEQUENCE [LARGE SCALE GENOMIC DNA]</scope>
    <source>
        <strain evidence="14">CBS 339.88</strain>
    </source>
</reference>